<evidence type="ECO:0000256" key="2">
    <source>
        <dbReference type="PROSITE-ProRule" id="PRU00335"/>
    </source>
</evidence>
<reference evidence="4 5" key="1">
    <citation type="journal article" date="2014" name="Int. J. Syst. Evol. Microbiol.">
        <title>Complete genome sequence of Corynebacterium casei LMG S-19264T (=DSM 44701T), isolated from a smear-ripened cheese.</title>
        <authorList>
            <consortium name="US DOE Joint Genome Institute (JGI-PGF)"/>
            <person name="Walter F."/>
            <person name="Albersmeier A."/>
            <person name="Kalinowski J."/>
            <person name="Ruckert C."/>
        </authorList>
    </citation>
    <scope>NUCLEOTIDE SEQUENCE [LARGE SCALE GENOMIC DNA]</scope>
    <source>
        <strain evidence="4 5">CGMCC 4.7111</strain>
    </source>
</reference>
<keyword evidence="5" id="KW-1185">Reference proteome</keyword>
<comment type="caution">
    <text evidence="4">The sequence shown here is derived from an EMBL/GenBank/DDBJ whole genome shotgun (WGS) entry which is preliminary data.</text>
</comment>
<dbReference type="Proteomes" id="UP000600365">
    <property type="component" value="Unassembled WGS sequence"/>
</dbReference>
<dbReference type="InterPro" id="IPR041669">
    <property type="entry name" value="TetR_C_15"/>
</dbReference>
<evidence type="ECO:0000313" key="4">
    <source>
        <dbReference type="EMBL" id="GGN59946.1"/>
    </source>
</evidence>
<feature type="domain" description="HTH tetR-type" evidence="3">
    <location>
        <begin position="1"/>
        <end position="55"/>
    </location>
</feature>
<dbReference type="Pfam" id="PF00440">
    <property type="entry name" value="TetR_N"/>
    <property type="match status" value="1"/>
</dbReference>
<keyword evidence="1 2" id="KW-0238">DNA-binding</keyword>
<evidence type="ECO:0000259" key="3">
    <source>
        <dbReference type="PROSITE" id="PS50977"/>
    </source>
</evidence>
<sequence>MLDAVARLLCRTGATVPGTTAIAREAGVSPGTFYQFFADKESVLAALGERLVRELYAAHGPLFTAEHARLPPQRLTDAAFAPLLSFQPENPALLMLIRAELLGGVREMLTVRAPAMPAAQRDRVADMVCALLQAGRALVLAHQGPEADAYTAEVKAVIGRYLSSRTGSAPP</sequence>
<gene>
    <name evidence="4" type="ORF">GCM10011579_024620</name>
</gene>
<dbReference type="AlphaFoldDB" id="A0A917Y0S1"/>
<dbReference type="EMBL" id="BMMM01000003">
    <property type="protein sequence ID" value="GGN59946.1"/>
    <property type="molecule type" value="Genomic_DNA"/>
</dbReference>
<protein>
    <recommendedName>
        <fullName evidence="3">HTH tetR-type domain-containing protein</fullName>
    </recommendedName>
</protein>
<dbReference type="GO" id="GO:0003677">
    <property type="term" value="F:DNA binding"/>
    <property type="evidence" value="ECO:0007669"/>
    <property type="project" value="UniProtKB-UniRule"/>
</dbReference>
<dbReference type="PRINTS" id="PR00455">
    <property type="entry name" value="HTHTETR"/>
</dbReference>
<proteinExistence type="predicted"/>
<evidence type="ECO:0000313" key="5">
    <source>
        <dbReference type="Proteomes" id="UP000600365"/>
    </source>
</evidence>
<dbReference type="SUPFAM" id="SSF46689">
    <property type="entry name" value="Homeodomain-like"/>
    <property type="match status" value="1"/>
</dbReference>
<feature type="DNA-binding region" description="H-T-H motif" evidence="2">
    <location>
        <begin position="18"/>
        <end position="37"/>
    </location>
</feature>
<name>A0A917Y0S1_9ACTN</name>
<dbReference type="InterPro" id="IPR009057">
    <property type="entry name" value="Homeodomain-like_sf"/>
</dbReference>
<organism evidence="4 5">
    <name type="scientific">Streptomyces albiflavescens</name>
    <dbReference type="NCBI Taxonomy" id="1623582"/>
    <lineage>
        <taxon>Bacteria</taxon>
        <taxon>Bacillati</taxon>
        <taxon>Actinomycetota</taxon>
        <taxon>Actinomycetes</taxon>
        <taxon>Kitasatosporales</taxon>
        <taxon>Streptomycetaceae</taxon>
        <taxon>Streptomyces</taxon>
    </lineage>
</organism>
<dbReference type="Gene3D" id="1.10.357.10">
    <property type="entry name" value="Tetracycline Repressor, domain 2"/>
    <property type="match status" value="1"/>
</dbReference>
<accession>A0A917Y0S1</accession>
<dbReference type="InterPro" id="IPR001647">
    <property type="entry name" value="HTH_TetR"/>
</dbReference>
<dbReference type="Pfam" id="PF17918">
    <property type="entry name" value="TetR_C_15"/>
    <property type="match status" value="1"/>
</dbReference>
<evidence type="ECO:0000256" key="1">
    <source>
        <dbReference type="ARBA" id="ARBA00023125"/>
    </source>
</evidence>
<dbReference type="PROSITE" id="PS50977">
    <property type="entry name" value="HTH_TETR_2"/>
    <property type="match status" value="1"/>
</dbReference>